<evidence type="ECO:0000256" key="3">
    <source>
        <dbReference type="ARBA" id="ARBA00012925"/>
    </source>
</evidence>
<accession>A0AAN7PQM4</accession>
<dbReference type="InterPro" id="IPR018338">
    <property type="entry name" value="Carbonic_anhydrase_a-class_CS"/>
</dbReference>
<dbReference type="PANTHER" id="PTHR18952">
    <property type="entry name" value="CARBONIC ANHYDRASE"/>
    <property type="match status" value="1"/>
</dbReference>
<comment type="function">
    <text evidence="8">Reversible hydration of carbon dioxide.</text>
</comment>
<organism evidence="10 11">
    <name type="scientific">Aquatica leii</name>
    <dbReference type="NCBI Taxonomy" id="1421715"/>
    <lineage>
        <taxon>Eukaryota</taxon>
        <taxon>Metazoa</taxon>
        <taxon>Ecdysozoa</taxon>
        <taxon>Arthropoda</taxon>
        <taxon>Hexapoda</taxon>
        <taxon>Insecta</taxon>
        <taxon>Pterygota</taxon>
        <taxon>Neoptera</taxon>
        <taxon>Endopterygota</taxon>
        <taxon>Coleoptera</taxon>
        <taxon>Polyphaga</taxon>
        <taxon>Elateriformia</taxon>
        <taxon>Elateroidea</taxon>
        <taxon>Lampyridae</taxon>
        <taxon>Luciolinae</taxon>
        <taxon>Aquatica</taxon>
    </lineage>
</organism>
<keyword evidence="6 8" id="KW-0456">Lyase</keyword>
<dbReference type="EC" id="4.2.1.1" evidence="3 8"/>
<dbReference type="InterPro" id="IPR001148">
    <property type="entry name" value="CA_dom"/>
</dbReference>
<evidence type="ECO:0000256" key="7">
    <source>
        <dbReference type="ARBA" id="ARBA00048348"/>
    </source>
</evidence>
<proteinExistence type="inferred from homology"/>
<dbReference type="InterPro" id="IPR036398">
    <property type="entry name" value="CA_dom_sf"/>
</dbReference>
<keyword evidence="11" id="KW-1185">Reference proteome</keyword>
<evidence type="ECO:0000313" key="11">
    <source>
        <dbReference type="Proteomes" id="UP001353858"/>
    </source>
</evidence>
<evidence type="ECO:0000256" key="1">
    <source>
        <dbReference type="ARBA" id="ARBA00001947"/>
    </source>
</evidence>
<evidence type="ECO:0000256" key="4">
    <source>
        <dbReference type="ARBA" id="ARBA00022723"/>
    </source>
</evidence>
<evidence type="ECO:0000256" key="8">
    <source>
        <dbReference type="RuleBase" id="RU367011"/>
    </source>
</evidence>
<evidence type="ECO:0000259" key="9">
    <source>
        <dbReference type="PROSITE" id="PS51144"/>
    </source>
</evidence>
<feature type="domain" description="Alpha-carbonic anhydrase" evidence="9">
    <location>
        <begin position="34"/>
        <end position="295"/>
    </location>
</feature>
<dbReference type="EMBL" id="JARPUR010000007">
    <property type="protein sequence ID" value="KAK4873277.1"/>
    <property type="molecule type" value="Genomic_DNA"/>
</dbReference>
<comment type="similarity">
    <text evidence="2 8">Belongs to the alpha-carbonic anhydrase family.</text>
</comment>
<dbReference type="PROSITE" id="PS00162">
    <property type="entry name" value="ALPHA_CA_1"/>
    <property type="match status" value="1"/>
</dbReference>
<dbReference type="GO" id="GO:0005737">
    <property type="term" value="C:cytoplasm"/>
    <property type="evidence" value="ECO:0007669"/>
    <property type="project" value="TreeGrafter"/>
</dbReference>
<dbReference type="Proteomes" id="UP001353858">
    <property type="component" value="Unassembled WGS sequence"/>
</dbReference>
<protein>
    <recommendedName>
        <fullName evidence="3 8">Carbonic anhydrase</fullName>
        <ecNumber evidence="3 8">4.2.1.1</ecNumber>
    </recommendedName>
</protein>
<dbReference type="GO" id="GO:0004089">
    <property type="term" value="F:carbonate dehydratase activity"/>
    <property type="evidence" value="ECO:0007669"/>
    <property type="project" value="UniProtKB-UniRule"/>
</dbReference>
<name>A0AAN7PQM4_9COLE</name>
<dbReference type="SMART" id="SM01057">
    <property type="entry name" value="Carb_anhydrase"/>
    <property type="match status" value="1"/>
</dbReference>
<keyword evidence="5 8" id="KW-0862">Zinc</keyword>
<gene>
    <name evidence="10" type="ORF">RN001_015306</name>
</gene>
<evidence type="ECO:0000313" key="10">
    <source>
        <dbReference type="EMBL" id="KAK4873277.1"/>
    </source>
</evidence>
<comment type="caution">
    <text evidence="10">The sequence shown here is derived from an EMBL/GenBank/DDBJ whole genome shotgun (WGS) entry which is preliminary data.</text>
</comment>
<evidence type="ECO:0000256" key="2">
    <source>
        <dbReference type="ARBA" id="ARBA00010718"/>
    </source>
</evidence>
<dbReference type="InterPro" id="IPR023561">
    <property type="entry name" value="Carbonic_anhydrase_a-class"/>
</dbReference>
<dbReference type="Pfam" id="PF00194">
    <property type="entry name" value="Carb_anhydrase"/>
    <property type="match status" value="1"/>
</dbReference>
<dbReference type="PANTHER" id="PTHR18952:SF141">
    <property type="entry name" value="CARBONIC ANHYDRASE"/>
    <property type="match status" value="1"/>
</dbReference>
<dbReference type="AlphaFoldDB" id="A0AAN7PQM4"/>
<comment type="catalytic activity">
    <reaction evidence="7 8">
        <text>hydrogencarbonate + H(+) = CO2 + H2O</text>
        <dbReference type="Rhea" id="RHEA:10748"/>
        <dbReference type="ChEBI" id="CHEBI:15377"/>
        <dbReference type="ChEBI" id="CHEBI:15378"/>
        <dbReference type="ChEBI" id="CHEBI:16526"/>
        <dbReference type="ChEBI" id="CHEBI:17544"/>
        <dbReference type="EC" id="4.2.1.1"/>
    </reaction>
</comment>
<keyword evidence="4 8" id="KW-0479">Metal-binding</keyword>
<sequence>MTKETALPERVANFNESAKISFSKKISQSSRMAAEWGYSTKNGPSTWPECFPAAKGERQSPIDINPIETKTITPTKKLTWKYIPENTENVCNTGQGWKVTVNGKGSELSGGPLKDKYVLEQFHCHWGASDDYGSEHTIEGKTFAGELHLVHWNTKYSSLEEASKHPDGICVLGVLLKPGKTHREFNKIVAQLHNIQYKDQSKKIGIPVDPTNFLPETTTYWTYQGSLTTPPCLECVVWILFKNPVEVSQEQLQACRTLRNYCYEGTCPCDEFEGFVKENFRPTLPLGRRELHECTH</sequence>
<dbReference type="PROSITE" id="PS51144">
    <property type="entry name" value="ALPHA_CA_2"/>
    <property type="match status" value="1"/>
</dbReference>
<dbReference type="GO" id="GO:0008270">
    <property type="term" value="F:zinc ion binding"/>
    <property type="evidence" value="ECO:0007669"/>
    <property type="project" value="UniProtKB-UniRule"/>
</dbReference>
<dbReference type="Gene3D" id="3.10.200.10">
    <property type="entry name" value="Alpha carbonic anhydrase"/>
    <property type="match status" value="1"/>
</dbReference>
<evidence type="ECO:0000256" key="5">
    <source>
        <dbReference type="ARBA" id="ARBA00022833"/>
    </source>
</evidence>
<comment type="cofactor">
    <cofactor evidence="1 8">
        <name>Zn(2+)</name>
        <dbReference type="ChEBI" id="CHEBI:29105"/>
    </cofactor>
</comment>
<dbReference type="SUPFAM" id="SSF51069">
    <property type="entry name" value="Carbonic anhydrase"/>
    <property type="match status" value="1"/>
</dbReference>
<reference evidence="11" key="1">
    <citation type="submission" date="2023-01" db="EMBL/GenBank/DDBJ databases">
        <title>Key to firefly adult light organ development and bioluminescence: homeobox transcription factors regulate luciferase expression and transportation to peroxisome.</title>
        <authorList>
            <person name="Fu X."/>
        </authorList>
    </citation>
    <scope>NUCLEOTIDE SEQUENCE [LARGE SCALE GENOMIC DNA]</scope>
</reference>
<evidence type="ECO:0000256" key="6">
    <source>
        <dbReference type="ARBA" id="ARBA00023239"/>
    </source>
</evidence>